<dbReference type="AlphaFoldDB" id="A0A835I5C6"/>
<feature type="compositionally biased region" description="Basic and acidic residues" evidence="1">
    <location>
        <begin position="20"/>
        <end position="64"/>
    </location>
</feature>
<sequence length="138" mass="16174">MKRKSQMERRRRKDSQIVGEEEKGETGEEGEKGDVDGEEENKLDGKEEIEETKLDEEKEVERQNQMKRRRKKKQGRKTTVTESVIDADDFETPLPRAGKPMSKPDSNKLWSLLDKEKMSLVENFFKKANQNTIAWMDI</sequence>
<organism evidence="2 3">
    <name type="scientific">Coptis chinensis</name>
    <dbReference type="NCBI Taxonomy" id="261450"/>
    <lineage>
        <taxon>Eukaryota</taxon>
        <taxon>Viridiplantae</taxon>
        <taxon>Streptophyta</taxon>
        <taxon>Embryophyta</taxon>
        <taxon>Tracheophyta</taxon>
        <taxon>Spermatophyta</taxon>
        <taxon>Magnoliopsida</taxon>
        <taxon>Ranunculales</taxon>
        <taxon>Ranunculaceae</taxon>
        <taxon>Coptidoideae</taxon>
        <taxon>Coptis</taxon>
    </lineage>
</organism>
<name>A0A835I5C6_9MAGN</name>
<proteinExistence type="predicted"/>
<feature type="compositionally biased region" description="Basic residues" evidence="1">
    <location>
        <begin position="65"/>
        <end position="76"/>
    </location>
</feature>
<keyword evidence="3" id="KW-1185">Reference proteome</keyword>
<accession>A0A835I5C6</accession>
<evidence type="ECO:0000256" key="1">
    <source>
        <dbReference type="SAM" id="MobiDB-lite"/>
    </source>
</evidence>
<reference evidence="2 3" key="1">
    <citation type="submission" date="2020-10" db="EMBL/GenBank/DDBJ databases">
        <title>The Coptis chinensis genome and diversification of protoberbering-type alkaloids.</title>
        <authorList>
            <person name="Wang B."/>
            <person name="Shu S."/>
            <person name="Song C."/>
            <person name="Liu Y."/>
        </authorList>
    </citation>
    <scope>NUCLEOTIDE SEQUENCE [LARGE SCALE GENOMIC DNA]</scope>
    <source>
        <strain evidence="2">HL-2020</strain>
        <tissue evidence="2">Leaf</tissue>
    </source>
</reference>
<evidence type="ECO:0000313" key="3">
    <source>
        <dbReference type="Proteomes" id="UP000631114"/>
    </source>
</evidence>
<dbReference type="Proteomes" id="UP000631114">
    <property type="component" value="Unassembled WGS sequence"/>
</dbReference>
<dbReference type="EMBL" id="JADFTS010000004">
    <property type="protein sequence ID" value="KAF9611910.1"/>
    <property type="molecule type" value="Genomic_DNA"/>
</dbReference>
<gene>
    <name evidence="2" type="ORF">IFM89_036693</name>
</gene>
<evidence type="ECO:0000313" key="2">
    <source>
        <dbReference type="EMBL" id="KAF9611910.1"/>
    </source>
</evidence>
<protein>
    <submittedName>
        <fullName evidence="2">Uncharacterized protein</fullName>
    </submittedName>
</protein>
<feature type="region of interest" description="Disordered" evidence="1">
    <location>
        <begin position="1"/>
        <end position="107"/>
    </location>
</feature>
<comment type="caution">
    <text evidence="2">The sequence shown here is derived from an EMBL/GenBank/DDBJ whole genome shotgun (WGS) entry which is preliminary data.</text>
</comment>